<keyword evidence="3" id="KW-1185">Reference proteome</keyword>
<dbReference type="CDD" id="cd00293">
    <property type="entry name" value="USP-like"/>
    <property type="match status" value="1"/>
</dbReference>
<evidence type="ECO:0000259" key="1">
    <source>
        <dbReference type="Pfam" id="PF00582"/>
    </source>
</evidence>
<dbReference type="InterPro" id="IPR014729">
    <property type="entry name" value="Rossmann-like_a/b/a_fold"/>
</dbReference>
<dbReference type="Pfam" id="PF00582">
    <property type="entry name" value="Usp"/>
    <property type="match status" value="1"/>
</dbReference>
<dbReference type="InterPro" id="IPR006016">
    <property type="entry name" value="UspA"/>
</dbReference>
<dbReference type="Proteomes" id="UP001596298">
    <property type="component" value="Unassembled WGS sequence"/>
</dbReference>
<proteinExistence type="predicted"/>
<accession>A0ABW2AIR9</accession>
<dbReference type="RefSeq" id="WP_382403226.1">
    <property type="nucleotide sequence ID" value="NZ_JBHSWH010000001.1"/>
</dbReference>
<dbReference type="SUPFAM" id="SSF52402">
    <property type="entry name" value="Adenine nucleotide alpha hydrolases-like"/>
    <property type="match status" value="1"/>
</dbReference>
<comment type="caution">
    <text evidence="2">The sequence shown here is derived from an EMBL/GenBank/DDBJ whole genome shotgun (WGS) entry which is preliminary data.</text>
</comment>
<evidence type="ECO:0000313" key="2">
    <source>
        <dbReference type="EMBL" id="MFC6706560.1"/>
    </source>
</evidence>
<dbReference type="Gene3D" id="3.40.50.620">
    <property type="entry name" value="HUPs"/>
    <property type="match status" value="1"/>
</dbReference>
<organism evidence="2 3">
    <name type="scientific">Flexivirga alba</name>
    <dbReference type="NCBI Taxonomy" id="702742"/>
    <lineage>
        <taxon>Bacteria</taxon>
        <taxon>Bacillati</taxon>
        <taxon>Actinomycetota</taxon>
        <taxon>Actinomycetes</taxon>
        <taxon>Micrococcales</taxon>
        <taxon>Dermacoccaceae</taxon>
        <taxon>Flexivirga</taxon>
    </lineage>
</organism>
<feature type="domain" description="UspA" evidence="1">
    <location>
        <begin position="8"/>
        <end position="151"/>
    </location>
</feature>
<protein>
    <submittedName>
        <fullName evidence="2">Universal stress protein</fullName>
    </submittedName>
</protein>
<evidence type="ECO:0000313" key="3">
    <source>
        <dbReference type="Proteomes" id="UP001596298"/>
    </source>
</evidence>
<reference evidence="3" key="1">
    <citation type="journal article" date="2019" name="Int. J. Syst. Evol. Microbiol.">
        <title>The Global Catalogue of Microorganisms (GCM) 10K type strain sequencing project: providing services to taxonomists for standard genome sequencing and annotation.</title>
        <authorList>
            <consortium name="The Broad Institute Genomics Platform"/>
            <consortium name="The Broad Institute Genome Sequencing Center for Infectious Disease"/>
            <person name="Wu L."/>
            <person name="Ma J."/>
        </authorList>
    </citation>
    <scope>NUCLEOTIDE SEQUENCE [LARGE SCALE GENOMIC DNA]</scope>
    <source>
        <strain evidence="3">CCUG 58127</strain>
    </source>
</reference>
<gene>
    <name evidence="2" type="ORF">ACFQDH_15175</name>
</gene>
<name>A0ABW2AIR9_9MICO</name>
<sequence length="161" mass="17882">MIDIRTSPIVVGFDDHDASRRALIQAARLAAALHVHLHVEHIVDIEDTPIDPDLADWQNEVDERLQTLQRHAESLVELPGDDWDYHVQRGDSWHVLLHRAEQLDAGLIVVGQHLHARALAAALGHFLAGPAGLNVAEQLVRHGDRPILVVPSQVSKHSKEL</sequence>
<dbReference type="EMBL" id="JBHSWH010000001">
    <property type="protein sequence ID" value="MFC6706560.1"/>
    <property type="molecule type" value="Genomic_DNA"/>
</dbReference>